<feature type="signal peptide" evidence="2">
    <location>
        <begin position="1"/>
        <end position="27"/>
    </location>
</feature>
<evidence type="ECO:0000313" key="4">
    <source>
        <dbReference type="Proteomes" id="UP000646548"/>
    </source>
</evidence>
<evidence type="ECO:0000256" key="1">
    <source>
        <dbReference type="SAM" id="MobiDB-lite"/>
    </source>
</evidence>
<gene>
    <name evidence="3" type="ORF">FQA47_008639</name>
</gene>
<feature type="region of interest" description="Disordered" evidence="1">
    <location>
        <begin position="95"/>
        <end position="119"/>
    </location>
</feature>
<dbReference type="Proteomes" id="UP000646548">
    <property type="component" value="Unassembled WGS sequence"/>
</dbReference>
<evidence type="ECO:0000256" key="2">
    <source>
        <dbReference type="SAM" id="SignalP"/>
    </source>
</evidence>
<organism evidence="3 4">
    <name type="scientific">Oryzias melastigma</name>
    <name type="common">Marine medaka</name>
    <dbReference type="NCBI Taxonomy" id="30732"/>
    <lineage>
        <taxon>Eukaryota</taxon>
        <taxon>Metazoa</taxon>
        <taxon>Chordata</taxon>
        <taxon>Craniata</taxon>
        <taxon>Vertebrata</taxon>
        <taxon>Euteleostomi</taxon>
        <taxon>Actinopterygii</taxon>
        <taxon>Neopterygii</taxon>
        <taxon>Teleostei</taxon>
        <taxon>Neoteleostei</taxon>
        <taxon>Acanthomorphata</taxon>
        <taxon>Ovalentaria</taxon>
        <taxon>Atherinomorphae</taxon>
        <taxon>Beloniformes</taxon>
        <taxon>Adrianichthyidae</taxon>
        <taxon>Oryziinae</taxon>
        <taxon>Oryzias</taxon>
    </lineage>
</organism>
<sequence length="158" mass="17634">MKPNWKSCFSPLSSFLRLSLISQSSSAVATASLSAQNPVSCGICICAPRYSDPRGRSAQADEPKTIAVDKRDLDLSEYHKRDSSFWGRKKRKKFLNSSKKETGTSVRKRRAEGPPASKKEEIFYAQQHQETRLSPLLRAAKLSLLVCHSDCHFTKSAS</sequence>
<protein>
    <submittedName>
        <fullName evidence="3">Uncharacterized protein</fullName>
    </submittedName>
</protein>
<accession>A0A834FBV6</accession>
<proteinExistence type="predicted"/>
<dbReference type="EMBL" id="WKFB01000281">
    <property type="protein sequence ID" value="KAF6728491.1"/>
    <property type="molecule type" value="Genomic_DNA"/>
</dbReference>
<keyword evidence="2" id="KW-0732">Signal</keyword>
<evidence type="ECO:0000313" key="3">
    <source>
        <dbReference type="EMBL" id="KAF6728491.1"/>
    </source>
</evidence>
<comment type="caution">
    <text evidence="3">The sequence shown here is derived from an EMBL/GenBank/DDBJ whole genome shotgun (WGS) entry which is preliminary data.</text>
</comment>
<dbReference type="AlphaFoldDB" id="A0A834FBV6"/>
<name>A0A834FBV6_ORYME</name>
<reference evidence="3" key="1">
    <citation type="journal article" name="BMC Genomics">
        <title>Long-read sequencing and de novo genome assembly of marine medaka (Oryzias melastigma).</title>
        <authorList>
            <person name="Liang P."/>
            <person name="Saqib H.S.A."/>
            <person name="Ni X."/>
            <person name="Shen Y."/>
        </authorList>
    </citation>
    <scope>NUCLEOTIDE SEQUENCE</scope>
    <source>
        <strain evidence="3">Bigg-433</strain>
    </source>
</reference>
<feature type="chain" id="PRO_5032820435" evidence="2">
    <location>
        <begin position="28"/>
        <end position="158"/>
    </location>
</feature>